<reference evidence="2" key="1">
    <citation type="journal article" date="2020" name="mSystems">
        <title>Genome- and Community-Level Interaction Insights into Carbon Utilization and Element Cycling Functions of Hydrothermarchaeota in Hydrothermal Sediment.</title>
        <authorList>
            <person name="Zhou Z."/>
            <person name="Liu Y."/>
            <person name="Xu W."/>
            <person name="Pan J."/>
            <person name="Luo Z.H."/>
            <person name="Li M."/>
        </authorList>
    </citation>
    <scope>NUCLEOTIDE SEQUENCE [LARGE SCALE GENOMIC DNA]</scope>
    <source>
        <strain evidence="2">HyVt-456</strain>
    </source>
</reference>
<name>A0A7V1LNH3_CALAY</name>
<evidence type="ECO:0000256" key="1">
    <source>
        <dbReference type="SAM" id="MobiDB-lite"/>
    </source>
</evidence>
<comment type="caution">
    <text evidence="2">The sequence shown here is derived from an EMBL/GenBank/DDBJ whole genome shotgun (WGS) entry which is preliminary data.</text>
</comment>
<protein>
    <recommendedName>
        <fullName evidence="3">Carbohydrate porin</fullName>
    </recommendedName>
</protein>
<accession>A0A7V1LNH3</accession>
<dbReference type="EMBL" id="DRLD01000296">
    <property type="protein sequence ID" value="HED11140.1"/>
    <property type="molecule type" value="Genomic_DNA"/>
</dbReference>
<gene>
    <name evidence="2" type="ORF">ENJ10_10665</name>
</gene>
<feature type="compositionally biased region" description="Polar residues" evidence="1">
    <location>
        <begin position="64"/>
        <end position="74"/>
    </location>
</feature>
<feature type="region of interest" description="Disordered" evidence="1">
    <location>
        <begin position="49"/>
        <end position="74"/>
    </location>
</feature>
<evidence type="ECO:0008006" key="3">
    <source>
        <dbReference type="Google" id="ProtNLM"/>
    </source>
</evidence>
<proteinExistence type="predicted"/>
<sequence length="261" mass="28823">MYRTILIILALLLQLQARPAGQDSLSLRLKQLEQEVALLKARQEENELQKLRQEAGQAAEQGDEGSSNSKVFKSGQRSLQAINPEISFTGDGYALAAPQNRCGRQQPHSGFAFRVLGLHVQSSLDPFSLAKVALEFRPDEGVELGEVYVTWADLAPGLSLTAGKFRQQFGIVNRWHVHSLDQYAFPLALTTLLGEEGLNQSGLSLDWLVSAPWADATNVTLQITNGSSPHLFAGEDFSFPALLFRLGNYYDFNENTYLEIG</sequence>
<evidence type="ECO:0000313" key="2">
    <source>
        <dbReference type="EMBL" id="HED11140.1"/>
    </source>
</evidence>
<feature type="non-terminal residue" evidence="2">
    <location>
        <position position="261"/>
    </location>
</feature>
<dbReference type="AlphaFoldDB" id="A0A7V1LNH3"/>
<organism evidence="2">
    <name type="scientific">Caldithrix abyssi</name>
    <dbReference type="NCBI Taxonomy" id="187145"/>
    <lineage>
        <taxon>Bacteria</taxon>
        <taxon>Pseudomonadati</taxon>
        <taxon>Calditrichota</taxon>
        <taxon>Calditrichia</taxon>
        <taxon>Calditrichales</taxon>
        <taxon>Calditrichaceae</taxon>
        <taxon>Caldithrix</taxon>
    </lineage>
</organism>
<dbReference type="Proteomes" id="UP000886005">
    <property type="component" value="Unassembled WGS sequence"/>
</dbReference>